<gene>
    <name evidence="1" type="ORF">BCR33DRAFT_718786</name>
</gene>
<protein>
    <submittedName>
        <fullName evidence="1">Uncharacterized protein</fullName>
    </submittedName>
</protein>
<comment type="caution">
    <text evidence="1">The sequence shown here is derived from an EMBL/GenBank/DDBJ whole genome shotgun (WGS) entry which is preliminary data.</text>
</comment>
<feature type="non-terminal residue" evidence="1">
    <location>
        <position position="431"/>
    </location>
</feature>
<evidence type="ECO:0000313" key="2">
    <source>
        <dbReference type="Proteomes" id="UP000193642"/>
    </source>
</evidence>
<dbReference type="AlphaFoldDB" id="A0A1Y2C3L8"/>
<dbReference type="Proteomes" id="UP000193642">
    <property type="component" value="Unassembled WGS sequence"/>
</dbReference>
<accession>A0A1Y2C3L8</accession>
<reference evidence="1 2" key="1">
    <citation type="submission" date="2016-07" db="EMBL/GenBank/DDBJ databases">
        <title>Pervasive Adenine N6-methylation of Active Genes in Fungi.</title>
        <authorList>
            <consortium name="DOE Joint Genome Institute"/>
            <person name="Mondo S.J."/>
            <person name="Dannebaum R.O."/>
            <person name="Kuo R.C."/>
            <person name="Labutti K."/>
            <person name="Haridas S."/>
            <person name="Kuo A."/>
            <person name="Salamov A."/>
            <person name="Ahrendt S.R."/>
            <person name="Lipzen A."/>
            <person name="Sullivan W."/>
            <person name="Andreopoulos W.B."/>
            <person name="Clum A."/>
            <person name="Lindquist E."/>
            <person name="Daum C."/>
            <person name="Ramamoorthy G.K."/>
            <person name="Gryganskyi A."/>
            <person name="Culley D."/>
            <person name="Magnuson J.K."/>
            <person name="James T.Y."/>
            <person name="O'Malley M.A."/>
            <person name="Stajich J.E."/>
            <person name="Spatafora J.W."/>
            <person name="Visel A."/>
            <person name="Grigoriev I.V."/>
        </authorList>
    </citation>
    <scope>NUCLEOTIDE SEQUENCE [LARGE SCALE GENOMIC DNA]</scope>
    <source>
        <strain evidence="1 2">JEL800</strain>
    </source>
</reference>
<proteinExistence type="predicted"/>
<dbReference type="EMBL" id="MCGO01000031">
    <property type="protein sequence ID" value="ORY41632.1"/>
    <property type="molecule type" value="Genomic_DNA"/>
</dbReference>
<organism evidence="1 2">
    <name type="scientific">Rhizoclosmatium globosum</name>
    <dbReference type="NCBI Taxonomy" id="329046"/>
    <lineage>
        <taxon>Eukaryota</taxon>
        <taxon>Fungi</taxon>
        <taxon>Fungi incertae sedis</taxon>
        <taxon>Chytridiomycota</taxon>
        <taxon>Chytridiomycota incertae sedis</taxon>
        <taxon>Chytridiomycetes</taxon>
        <taxon>Chytridiales</taxon>
        <taxon>Chytriomycetaceae</taxon>
        <taxon>Rhizoclosmatium</taxon>
    </lineage>
</organism>
<name>A0A1Y2C3L8_9FUNG</name>
<dbReference type="OrthoDB" id="2128592at2759"/>
<keyword evidence="2" id="KW-1185">Reference proteome</keyword>
<sequence length="431" mass="49595">MTFFDDEIGGKTIVELCRTVDRAKDVQKKMMKLMSKLITYVQDKDLQWIVICDQHNALFASNQALDKVFPFDVINYLSDRRGANIKVIISASANNEGYPTEMKGWFTHDIIAHKFDNDEFVPWCKHFKLTSGEEINPTSDKAIDALYWTGGVPYELYLLWHQPANSFHQKTNEYRKNRMTEMGESHAKFCRRLLPEEMNNLKECIARMALGLIRPEILVGMDRQLFDIIREPKEGRPYEFNELIVALNPVARRLLMVYHDKDVKGRIAEKYLLTTMELLKKFSFKYNLKVKAGLGALQYDRSIEFTEIIPFSGHKLPPSTSFTSNRSTLFIPESVNYPGYDFFIWDSKTKVISAFQVTIRNPFHSHAKIDSGSAKENCINWRSYCSATASDVYWVIPEGCVGSKSNNAVGNRVVLFESLTNQFPALENLIL</sequence>
<evidence type="ECO:0000313" key="1">
    <source>
        <dbReference type="EMBL" id="ORY41632.1"/>
    </source>
</evidence>